<proteinExistence type="predicted"/>
<organism evidence="5 6">
    <name type="scientific">Metabacillus rhizolycopersici</name>
    <dbReference type="NCBI Taxonomy" id="2875709"/>
    <lineage>
        <taxon>Bacteria</taxon>
        <taxon>Bacillati</taxon>
        <taxon>Bacillota</taxon>
        <taxon>Bacilli</taxon>
        <taxon>Bacillales</taxon>
        <taxon>Bacillaceae</taxon>
        <taxon>Metabacillus</taxon>
    </lineage>
</organism>
<reference evidence="5" key="1">
    <citation type="submission" date="2024-05" db="EMBL/GenBank/DDBJ databases">
        <title>Metabacillus sp. nov., isolated from the rhizosphere soil of tomato plants.</title>
        <authorList>
            <person name="Ma R."/>
        </authorList>
    </citation>
    <scope>NUCLEOTIDE SEQUENCE</scope>
    <source>
        <strain evidence="5">DBTR6</strain>
    </source>
</reference>
<evidence type="ECO:0000313" key="5">
    <source>
        <dbReference type="EMBL" id="MBZ5750843.1"/>
    </source>
</evidence>
<feature type="domain" description="Glycosyl transferase family 1" evidence="3">
    <location>
        <begin position="224"/>
        <end position="379"/>
    </location>
</feature>
<dbReference type="PANTHER" id="PTHR12526">
    <property type="entry name" value="GLYCOSYLTRANSFERASE"/>
    <property type="match status" value="1"/>
</dbReference>
<sequence length="406" mass="47224">MNILMLLYKDIHYDARVKREALALAEAGHFVYISCVKEYKEPAPFLHKNIKLLHVAISVKSMKASITQQEMKSSKKSILKSTLVWTVRRPVIKIIKDYLAYYEYYKKVKVLVKNLEIDVIHCHDLNTLWQGSMLSEDLLAKLIYDSHEIFNEMAGRNKLDRIVGYRMEKQLFRKVDYVVTVNSYLRDYLFERNGEKPSILIQNIPLVNEQQMSKTEVPATWNYNFGQDDVILLYQGGFSPYRGLELIIQSMEKLPKNYKLVLIGSGVLKDELEELVRTLNLSEKVFFHDQVPSDELIYYTRQAHIGLVMYEKVSKNNYYSTPNKIFEYIQAGIPAVSSNHPGKSVIIDEYKTGVLAEETVDGIVKGINEVVNNYRYYQQNCLNAQKVLTWEDESKKLIELYQGLVR</sequence>
<keyword evidence="2 5" id="KW-0808">Transferase</keyword>
<dbReference type="Pfam" id="PF00534">
    <property type="entry name" value="Glycos_transf_1"/>
    <property type="match status" value="1"/>
</dbReference>
<dbReference type="Proteomes" id="UP001165287">
    <property type="component" value="Unassembled WGS sequence"/>
</dbReference>
<dbReference type="EMBL" id="JAIQUM010000021">
    <property type="protein sequence ID" value="MBZ5750843.1"/>
    <property type="molecule type" value="Genomic_DNA"/>
</dbReference>
<protein>
    <submittedName>
        <fullName evidence="5">Glycosyltransferase</fullName>
        <ecNumber evidence="5">2.4.-.-</ecNumber>
    </submittedName>
</protein>
<feature type="domain" description="Glycosyltransferase subfamily 4-like N-terminal" evidence="4">
    <location>
        <begin position="21"/>
        <end position="196"/>
    </location>
</feature>
<dbReference type="InterPro" id="IPR001296">
    <property type="entry name" value="Glyco_trans_1"/>
</dbReference>
<accession>A0ABS7US78</accession>
<gene>
    <name evidence="5" type="ORF">K9V48_11415</name>
</gene>
<dbReference type="SUPFAM" id="SSF53756">
    <property type="entry name" value="UDP-Glycosyltransferase/glycogen phosphorylase"/>
    <property type="match status" value="1"/>
</dbReference>
<evidence type="ECO:0000313" key="6">
    <source>
        <dbReference type="Proteomes" id="UP001165287"/>
    </source>
</evidence>
<dbReference type="EC" id="2.4.-.-" evidence="5"/>
<evidence type="ECO:0000259" key="3">
    <source>
        <dbReference type="Pfam" id="PF00534"/>
    </source>
</evidence>
<evidence type="ECO:0000256" key="1">
    <source>
        <dbReference type="ARBA" id="ARBA00022676"/>
    </source>
</evidence>
<keyword evidence="6" id="KW-1185">Reference proteome</keyword>
<evidence type="ECO:0000256" key="2">
    <source>
        <dbReference type="ARBA" id="ARBA00022679"/>
    </source>
</evidence>
<name>A0ABS7US78_9BACI</name>
<comment type="caution">
    <text evidence="5">The sequence shown here is derived from an EMBL/GenBank/DDBJ whole genome shotgun (WGS) entry which is preliminary data.</text>
</comment>
<dbReference type="Pfam" id="PF13439">
    <property type="entry name" value="Glyco_transf_4"/>
    <property type="match status" value="1"/>
</dbReference>
<dbReference type="InterPro" id="IPR028098">
    <property type="entry name" value="Glyco_trans_4-like_N"/>
</dbReference>
<dbReference type="RefSeq" id="WP_224139124.1">
    <property type="nucleotide sequence ID" value="NZ_JAIQUM010000021.1"/>
</dbReference>
<dbReference type="GO" id="GO:0016757">
    <property type="term" value="F:glycosyltransferase activity"/>
    <property type="evidence" value="ECO:0007669"/>
    <property type="project" value="UniProtKB-KW"/>
</dbReference>
<dbReference type="PANTHER" id="PTHR12526:SF629">
    <property type="entry name" value="TEICHURONIC ACID BIOSYNTHESIS GLYCOSYLTRANSFERASE TUAH-RELATED"/>
    <property type="match status" value="1"/>
</dbReference>
<evidence type="ECO:0000259" key="4">
    <source>
        <dbReference type="Pfam" id="PF13439"/>
    </source>
</evidence>
<keyword evidence="1 5" id="KW-0328">Glycosyltransferase</keyword>
<dbReference type="Gene3D" id="3.40.50.2000">
    <property type="entry name" value="Glycogen Phosphorylase B"/>
    <property type="match status" value="2"/>
</dbReference>